<dbReference type="EMBL" id="JAFBMS010001516">
    <property type="protein sequence ID" value="KAG9329049.1"/>
    <property type="molecule type" value="Genomic_DNA"/>
</dbReference>
<proteinExistence type="predicted"/>
<dbReference type="AlphaFoldDB" id="A0A8T2MKX9"/>
<gene>
    <name evidence="2" type="ORF">JZ751_008207</name>
</gene>
<evidence type="ECO:0000313" key="2">
    <source>
        <dbReference type="EMBL" id="KAG9329049.1"/>
    </source>
</evidence>
<dbReference type="Proteomes" id="UP000824540">
    <property type="component" value="Unassembled WGS sequence"/>
</dbReference>
<evidence type="ECO:0000256" key="1">
    <source>
        <dbReference type="SAM" id="MobiDB-lite"/>
    </source>
</evidence>
<protein>
    <submittedName>
        <fullName evidence="2">Uncharacterized protein</fullName>
    </submittedName>
</protein>
<organism evidence="2 3">
    <name type="scientific">Albula glossodonta</name>
    <name type="common">roundjaw bonefish</name>
    <dbReference type="NCBI Taxonomy" id="121402"/>
    <lineage>
        <taxon>Eukaryota</taxon>
        <taxon>Metazoa</taxon>
        <taxon>Chordata</taxon>
        <taxon>Craniata</taxon>
        <taxon>Vertebrata</taxon>
        <taxon>Euteleostomi</taxon>
        <taxon>Actinopterygii</taxon>
        <taxon>Neopterygii</taxon>
        <taxon>Teleostei</taxon>
        <taxon>Albuliformes</taxon>
        <taxon>Albulidae</taxon>
        <taxon>Albula</taxon>
    </lineage>
</organism>
<accession>A0A8T2MKX9</accession>
<feature type="region of interest" description="Disordered" evidence="1">
    <location>
        <begin position="1"/>
        <end position="28"/>
    </location>
</feature>
<comment type="caution">
    <text evidence="2">The sequence shown here is derived from an EMBL/GenBank/DDBJ whole genome shotgun (WGS) entry which is preliminary data.</text>
</comment>
<reference evidence="2" key="1">
    <citation type="thesis" date="2021" institute="BYU ScholarsArchive" country="Provo, UT, USA">
        <title>Applications of and Algorithms for Genome Assembly and Genomic Analyses with an Emphasis on Marine Teleosts.</title>
        <authorList>
            <person name="Pickett B.D."/>
        </authorList>
    </citation>
    <scope>NUCLEOTIDE SEQUENCE</scope>
    <source>
        <strain evidence="2">HI-2016</strain>
    </source>
</reference>
<feature type="compositionally biased region" description="Polar residues" evidence="1">
    <location>
        <begin position="1"/>
        <end position="16"/>
    </location>
</feature>
<dbReference type="OrthoDB" id="10311251at2759"/>
<name>A0A8T2MKX9_9TELE</name>
<sequence length="147" mass="16689">MPVSLRQQNKPLPSTHHSPHRAERHSTRTMAPADRLLVVAALFAGLLSETSSDALPAKEIMDCLKKQYAASLLKNCWFDAAYQKKNDVDTYNLIQCGIEECFEGVKMYYRQQRAHPTPAVSSLAESFYHCLRAAQVCVTYHTVWDMQ</sequence>
<evidence type="ECO:0000313" key="3">
    <source>
        <dbReference type="Proteomes" id="UP000824540"/>
    </source>
</evidence>
<keyword evidence="3" id="KW-1185">Reference proteome</keyword>